<name>A0A2B4MNG4_9BACI</name>
<feature type="transmembrane region" description="Helical" evidence="7">
    <location>
        <begin position="47"/>
        <end position="68"/>
    </location>
</feature>
<dbReference type="Gene3D" id="1.20.1250.20">
    <property type="entry name" value="MFS general substrate transporter like domains"/>
    <property type="match status" value="2"/>
</dbReference>
<evidence type="ECO:0000256" key="6">
    <source>
        <dbReference type="ARBA" id="ARBA00023136"/>
    </source>
</evidence>
<feature type="transmembrane region" description="Helical" evidence="7">
    <location>
        <begin position="169"/>
        <end position="191"/>
    </location>
</feature>
<dbReference type="GO" id="GO:0005886">
    <property type="term" value="C:plasma membrane"/>
    <property type="evidence" value="ECO:0007669"/>
    <property type="project" value="UniProtKB-SubCell"/>
</dbReference>
<proteinExistence type="predicted"/>
<feature type="transmembrane region" description="Helical" evidence="7">
    <location>
        <begin position="355"/>
        <end position="378"/>
    </location>
</feature>
<keyword evidence="5 7" id="KW-1133">Transmembrane helix</keyword>
<dbReference type="SUPFAM" id="SSF103473">
    <property type="entry name" value="MFS general substrate transporter"/>
    <property type="match status" value="1"/>
</dbReference>
<feature type="transmembrane region" description="Helical" evidence="7">
    <location>
        <begin position="225"/>
        <end position="246"/>
    </location>
</feature>
<dbReference type="PANTHER" id="PTHR43124">
    <property type="entry name" value="PURINE EFFLUX PUMP PBUE"/>
    <property type="match status" value="1"/>
</dbReference>
<comment type="subcellular location">
    <subcellularLocation>
        <location evidence="1">Cell membrane</location>
        <topology evidence="1">Multi-pass membrane protein</topology>
    </subcellularLocation>
</comment>
<evidence type="ECO:0000256" key="4">
    <source>
        <dbReference type="ARBA" id="ARBA00022692"/>
    </source>
</evidence>
<dbReference type="GO" id="GO:0022857">
    <property type="term" value="F:transmembrane transporter activity"/>
    <property type="evidence" value="ECO:0007669"/>
    <property type="project" value="InterPro"/>
</dbReference>
<dbReference type="InterPro" id="IPR020846">
    <property type="entry name" value="MFS_dom"/>
</dbReference>
<feature type="transmembrane region" description="Helical" evidence="7">
    <location>
        <begin position="390"/>
        <end position="410"/>
    </location>
</feature>
<accession>A0A2B4MNG4</accession>
<sequence length="431" mass="47364">MDTSKKNKWFALVVLILGGGTIFKLPFLKDAFYVPMMEYFHLSHTQIGVILSIYGIIQAFGYIASMYIVDRFSKKKIIPFSLIGVGISGLYLTTFPGYYGVLTVWIIFALFAETAYWPALIKAVRILGDKDEQGRVFGFLEAGRGVVDTIIAFAALAIFGWLGSGASGFRGAIIFLAATAIIIGIISYFLVEDDEIKDTDEHGNKINKNKAALDGALQALKMPEVWAVSFTIFSVYSVYIGLTYFIPFLKDIYGLPVALVGAYGIINQYALKMLGGPLGGFLADKKFKSPSKYLRLAFIVAIIGMTIFIFLPHETMNVYVGMIFTLSFGTIIFTQRAVFFAPIDEVGIPREISGASVSIACLIGYAPSMFAFSLYGSMLDRTPGMDGYKHVFLTMIAFSVLGLAISSYLVRIVKKKNELLNNEANSISNEA</sequence>
<comment type="caution">
    <text evidence="9">The sequence shown here is derived from an EMBL/GenBank/DDBJ whole genome shotgun (WGS) entry which is preliminary data.</text>
</comment>
<evidence type="ECO:0000259" key="8">
    <source>
        <dbReference type="PROSITE" id="PS50850"/>
    </source>
</evidence>
<feature type="transmembrane region" description="Helical" evidence="7">
    <location>
        <begin position="145"/>
        <end position="163"/>
    </location>
</feature>
<feature type="transmembrane region" description="Helical" evidence="7">
    <location>
        <begin position="105"/>
        <end position="124"/>
    </location>
</feature>
<dbReference type="EMBL" id="NUDP01000063">
    <property type="protein sequence ID" value="PEM67465.1"/>
    <property type="molecule type" value="Genomic_DNA"/>
</dbReference>
<dbReference type="InterPro" id="IPR011701">
    <property type="entry name" value="MFS"/>
</dbReference>
<keyword evidence="4 7" id="KW-0812">Transmembrane</keyword>
<dbReference type="PANTHER" id="PTHR43124:SF3">
    <property type="entry name" value="CHLORAMPHENICOL EFFLUX PUMP RV0191"/>
    <property type="match status" value="1"/>
</dbReference>
<feature type="transmembrane region" description="Helical" evidence="7">
    <location>
        <begin position="318"/>
        <end position="343"/>
    </location>
</feature>
<evidence type="ECO:0000256" key="1">
    <source>
        <dbReference type="ARBA" id="ARBA00004651"/>
    </source>
</evidence>
<feature type="transmembrane region" description="Helical" evidence="7">
    <location>
        <begin position="80"/>
        <end position="99"/>
    </location>
</feature>
<reference evidence="9 10" key="1">
    <citation type="submission" date="2017-09" db="EMBL/GenBank/DDBJ databases">
        <title>Large-scale bioinformatics analysis of Bacillus genomes uncovers conserved roles of natural products in bacterial physiology.</title>
        <authorList>
            <consortium name="Agbiome Team Llc"/>
            <person name="Bleich R.M."/>
            <person name="Grubbs K.J."/>
            <person name="Santa Maria K.C."/>
            <person name="Allen S.E."/>
            <person name="Farag S."/>
            <person name="Shank E.A."/>
            <person name="Bowers A."/>
        </authorList>
    </citation>
    <scope>NUCLEOTIDE SEQUENCE [LARGE SCALE GENOMIC DNA]</scope>
    <source>
        <strain evidence="9 10">AFS009893</strain>
    </source>
</reference>
<feature type="transmembrane region" description="Helical" evidence="7">
    <location>
        <begin position="9"/>
        <end position="27"/>
    </location>
</feature>
<keyword evidence="2" id="KW-0813">Transport</keyword>
<feature type="transmembrane region" description="Helical" evidence="7">
    <location>
        <begin position="292"/>
        <end position="312"/>
    </location>
</feature>
<feature type="domain" description="Major facilitator superfamily (MFS) profile" evidence="8">
    <location>
        <begin position="1"/>
        <end position="414"/>
    </location>
</feature>
<dbReference type="RefSeq" id="WP_097847510.1">
    <property type="nucleotide sequence ID" value="NZ_NUAS01000079.1"/>
</dbReference>
<dbReference type="CDD" id="cd06174">
    <property type="entry name" value="MFS"/>
    <property type="match status" value="1"/>
</dbReference>
<evidence type="ECO:0000313" key="10">
    <source>
        <dbReference type="Proteomes" id="UP000219775"/>
    </source>
</evidence>
<evidence type="ECO:0000313" key="9">
    <source>
        <dbReference type="EMBL" id="PEM67465.1"/>
    </source>
</evidence>
<gene>
    <name evidence="9" type="ORF">CN613_17840</name>
</gene>
<evidence type="ECO:0000256" key="7">
    <source>
        <dbReference type="SAM" id="Phobius"/>
    </source>
</evidence>
<evidence type="ECO:0000256" key="2">
    <source>
        <dbReference type="ARBA" id="ARBA00022448"/>
    </source>
</evidence>
<dbReference type="PROSITE" id="PS50850">
    <property type="entry name" value="MFS"/>
    <property type="match status" value="1"/>
</dbReference>
<feature type="transmembrane region" description="Helical" evidence="7">
    <location>
        <begin position="252"/>
        <end position="271"/>
    </location>
</feature>
<dbReference type="Proteomes" id="UP000219775">
    <property type="component" value="Unassembled WGS sequence"/>
</dbReference>
<keyword evidence="6 7" id="KW-0472">Membrane</keyword>
<protein>
    <submittedName>
        <fullName evidence="9">MFS transporter</fullName>
    </submittedName>
</protein>
<dbReference type="AlphaFoldDB" id="A0A2B4MNG4"/>
<evidence type="ECO:0000256" key="5">
    <source>
        <dbReference type="ARBA" id="ARBA00022989"/>
    </source>
</evidence>
<dbReference type="InterPro" id="IPR050189">
    <property type="entry name" value="MFS_Efflux_Transporters"/>
</dbReference>
<dbReference type="InterPro" id="IPR036259">
    <property type="entry name" value="MFS_trans_sf"/>
</dbReference>
<evidence type="ECO:0000256" key="3">
    <source>
        <dbReference type="ARBA" id="ARBA00022475"/>
    </source>
</evidence>
<dbReference type="Pfam" id="PF07690">
    <property type="entry name" value="MFS_1"/>
    <property type="match status" value="1"/>
</dbReference>
<organism evidence="9 10">
    <name type="scientific">Bacillus pseudomycoides</name>
    <dbReference type="NCBI Taxonomy" id="64104"/>
    <lineage>
        <taxon>Bacteria</taxon>
        <taxon>Bacillati</taxon>
        <taxon>Bacillota</taxon>
        <taxon>Bacilli</taxon>
        <taxon>Bacillales</taxon>
        <taxon>Bacillaceae</taxon>
        <taxon>Bacillus</taxon>
        <taxon>Bacillus cereus group</taxon>
    </lineage>
</organism>
<keyword evidence="3" id="KW-1003">Cell membrane</keyword>